<evidence type="ECO:0000256" key="3">
    <source>
        <dbReference type="ARBA" id="ARBA00023015"/>
    </source>
</evidence>
<dbReference type="Proteomes" id="UP000039046">
    <property type="component" value="Unassembled WGS sequence"/>
</dbReference>
<proteinExistence type="predicted"/>
<dbReference type="GO" id="GO:0000981">
    <property type="term" value="F:DNA-binding transcription factor activity, RNA polymerase II-specific"/>
    <property type="evidence" value="ECO:0007669"/>
    <property type="project" value="InterPro"/>
</dbReference>
<name>A0A0A1TPT9_9HYPO</name>
<dbReference type="AlphaFoldDB" id="A0A0A1TPT9"/>
<dbReference type="GO" id="GO:0008270">
    <property type="term" value="F:zinc ion binding"/>
    <property type="evidence" value="ECO:0007669"/>
    <property type="project" value="InterPro"/>
</dbReference>
<dbReference type="EMBL" id="CDHN01000005">
    <property type="protein sequence ID" value="CEJ92882.1"/>
    <property type="molecule type" value="Genomic_DNA"/>
</dbReference>
<dbReference type="PANTHER" id="PTHR36206">
    <property type="entry name" value="ASPERCRYPTIN BIOSYNTHESIS CLUSTER-SPECIFIC TRANSCRIPTION REGULATOR ATNN-RELATED"/>
    <property type="match status" value="1"/>
</dbReference>
<keyword evidence="1" id="KW-0479">Metal-binding</keyword>
<organism evidence="7 8">
    <name type="scientific">[Torrubiella] hemipterigena</name>
    <dbReference type="NCBI Taxonomy" id="1531966"/>
    <lineage>
        <taxon>Eukaryota</taxon>
        <taxon>Fungi</taxon>
        <taxon>Dikarya</taxon>
        <taxon>Ascomycota</taxon>
        <taxon>Pezizomycotina</taxon>
        <taxon>Sordariomycetes</taxon>
        <taxon>Hypocreomycetidae</taxon>
        <taxon>Hypocreales</taxon>
        <taxon>Clavicipitaceae</taxon>
        <taxon>Clavicipitaceae incertae sedis</taxon>
        <taxon>'Torrubiella' clade</taxon>
    </lineage>
</organism>
<evidence type="ECO:0000313" key="7">
    <source>
        <dbReference type="EMBL" id="CEJ92882.1"/>
    </source>
</evidence>
<reference evidence="7 8" key="1">
    <citation type="journal article" date="2015" name="Genome Announc.">
        <title>Draft Genome Sequence and Gene Annotation of the Entomopathogenic Fungus Verticillium hemipterigenum.</title>
        <authorList>
            <person name="Horn F."/>
            <person name="Habel A."/>
            <person name="Scharf D.H."/>
            <person name="Dworschak J."/>
            <person name="Brakhage A.A."/>
            <person name="Guthke R."/>
            <person name="Hertweck C."/>
            <person name="Linde J."/>
        </authorList>
    </citation>
    <scope>NUCLEOTIDE SEQUENCE [LARGE SCALE GENOMIC DNA]</scope>
</reference>
<evidence type="ECO:0000256" key="1">
    <source>
        <dbReference type="ARBA" id="ARBA00022723"/>
    </source>
</evidence>
<evidence type="ECO:0000256" key="4">
    <source>
        <dbReference type="ARBA" id="ARBA00023125"/>
    </source>
</evidence>
<keyword evidence="4" id="KW-0238">DNA-binding</keyword>
<keyword evidence="5" id="KW-0804">Transcription</keyword>
<evidence type="ECO:0000256" key="5">
    <source>
        <dbReference type="ARBA" id="ARBA00023163"/>
    </source>
</evidence>
<keyword evidence="2" id="KW-0862">Zinc</keyword>
<dbReference type="InterPro" id="IPR001138">
    <property type="entry name" value="Zn2Cys6_DnaBD"/>
</dbReference>
<evidence type="ECO:0008006" key="9">
    <source>
        <dbReference type="Google" id="ProtNLM"/>
    </source>
</evidence>
<gene>
    <name evidence="7" type="ORF">VHEMI08510</name>
</gene>
<keyword evidence="8" id="KW-1185">Reference proteome</keyword>
<dbReference type="PANTHER" id="PTHR36206:SF12">
    <property type="entry name" value="ASPERCRYPTIN BIOSYNTHESIS CLUSTER-SPECIFIC TRANSCRIPTION REGULATOR ATNN-RELATED"/>
    <property type="match status" value="1"/>
</dbReference>
<dbReference type="OrthoDB" id="3598904at2759"/>
<keyword evidence="6" id="KW-0539">Nucleus</keyword>
<sequence length="495" mass="56584">MKLRKRMRRKTPKVRTGCGTCNLRTDVVAVRRIKCDEGKPCCQRCRCSIDAMSYFRITKLWFIGIRSHIQCGGYAHLIGIEPLIVDKKSSQALQFFIRHTQRQFGTFIIDDLWQQWIPQVAHAEPCLQDALGVLSLYHEMYTFRRPMTDGRQCLLLYNRAIHRVKSAKYDTVLVSLLSCAIFICIEAVRGQHASVIRLLKCACAILQEGRQATSFHGYAFIEKDRLQSRLAAFFIRMSGQAAWLFGIKVPILCNIAAELKHAFHPYQIGNRNNKFTSLGEARDALNFIILGLVDSPNPYEPYPDHESQSILDSLKQWWEDFTPFRRLLRCHTTHSNHSSGVFLLLLQYHVLATEVVSWHKNAAFDGSWTNTPPELYRAIFACAERAIEAANNNSKYTGISIFHTDVGIAPLLSQVLVRSRDPTVRRQCLAIMNRWVSQEGVFNGVAMTTLARKLDAMAHEYSFVYVKPGGLAGQLEVTLYTRQRELQNVFLVESY</sequence>
<evidence type="ECO:0000256" key="6">
    <source>
        <dbReference type="ARBA" id="ARBA00023242"/>
    </source>
</evidence>
<evidence type="ECO:0000313" key="8">
    <source>
        <dbReference type="Proteomes" id="UP000039046"/>
    </source>
</evidence>
<evidence type="ECO:0000256" key="2">
    <source>
        <dbReference type="ARBA" id="ARBA00022833"/>
    </source>
</evidence>
<keyword evidence="3" id="KW-0805">Transcription regulation</keyword>
<dbReference type="CDD" id="cd00067">
    <property type="entry name" value="GAL4"/>
    <property type="match status" value="1"/>
</dbReference>
<protein>
    <recommendedName>
        <fullName evidence="9">Zn(2)-C6 fungal-type domain-containing protein</fullName>
    </recommendedName>
</protein>
<dbReference type="GO" id="GO:0003677">
    <property type="term" value="F:DNA binding"/>
    <property type="evidence" value="ECO:0007669"/>
    <property type="project" value="UniProtKB-KW"/>
</dbReference>
<accession>A0A0A1TPT9</accession>
<dbReference type="InterPro" id="IPR052360">
    <property type="entry name" value="Transcr_Regulatory_Proteins"/>
</dbReference>